<comment type="caution">
    <text evidence="1">The sequence shown here is derived from an EMBL/GenBank/DDBJ whole genome shotgun (WGS) entry which is preliminary data.</text>
</comment>
<name>R8HC74_BACCE</name>
<reference evidence="1 2" key="1">
    <citation type="submission" date="2012-12" db="EMBL/GenBank/DDBJ databases">
        <title>The Genome Sequence of Bacillus cereus VD021.</title>
        <authorList>
            <consortium name="The Broad Institute Genome Sequencing Platform"/>
            <consortium name="The Broad Institute Genome Sequencing Center for Infectious Disease"/>
            <person name="Feldgarden M."/>
            <person name="Van der Auwera G.A."/>
            <person name="Mahillon J."/>
            <person name="Duprez V."/>
            <person name="Timmery S."/>
            <person name="Mattelet C."/>
            <person name="Dierick K."/>
            <person name="Sun M."/>
            <person name="Yu Z."/>
            <person name="Zhu L."/>
            <person name="Hu X."/>
            <person name="Shank E.B."/>
            <person name="Swiecicka I."/>
            <person name="Hansen B.M."/>
            <person name="Andrup L."/>
            <person name="Walker B."/>
            <person name="Young S.K."/>
            <person name="Zeng Q."/>
            <person name="Gargeya S."/>
            <person name="Fitzgerald M."/>
            <person name="Haas B."/>
            <person name="Abouelleil A."/>
            <person name="Alvarado L."/>
            <person name="Arachchi H.M."/>
            <person name="Berlin A.M."/>
            <person name="Chapman S.B."/>
            <person name="Dewar J."/>
            <person name="Goldberg J."/>
            <person name="Griggs A."/>
            <person name="Gujja S."/>
            <person name="Hansen M."/>
            <person name="Howarth C."/>
            <person name="Imamovic A."/>
            <person name="Larimer J."/>
            <person name="McCowan C."/>
            <person name="Murphy C."/>
            <person name="Neiman D."/>
            <person name="Pearson M."/>
            <person name="Priest M."/>
            <person name="Roberts A."/>
            <person name="Saif S."/>
            <person name="Shea T."/>
            <person name="Sisk P."/>
            <person name="Sykes S."/>
            <person name="Wortman J."/>
            <person name="Nusbaum C."/>
            <person name="Birren B."/>
        </authorList>
    </citation>
    <scope>NUCLEOTIDE SEQUENCE [LARGE SCALE GENOMIC DNA]</scope>
    <source>
        <strain evidence="1 2">VD021</strain>
    </source>
</reference>
<gene>
    <name evidence="1" type="ORF">IIC_04598</name>
</gene>
<organism evidence="1 2">
    <name type="scientific">Bacillus cereus VD021</name>
    <dbReference type="NCBI Taxonomy" id="1053224"/>
    <lineage>
        <taxon>Bacteria</taxon>
        <taxon>Bacillati</taxon>
        <taxon>Bacillota</taxon>
        <taxon>Bacilli</taxon>
        <taxon>Bacillales</taxon>
        <taxon>Bacillaceae</taxon>
        <taxon>Bacillus</taxon>
        <taxon>Bacillus cereus group</taxon>
    </lineage>
</organism>
<dbReference type="PATRIC" id="fig|1053224.3.peg.4645"/>
<accession>R8HC74</accession>
<evidence type="ECO:0000313" key="2">
    <source>
        <dbReference type="Proteomes" id="UP000014040"/>
    </source>
</evidence>
<dbReference type="HOGENOM" id="CLU_3076424_0_0_9"/>
<dbReference type="Proteomes" id="UP000014040">
    <property type="component" value="Unassembled WGS sequence"/>
</dbReference>
<sequence>MYTPCQKVHLLVLSKPHEILVPKPQKSIFEMPLKNGHLLKQIFSFQKKSNGL</sequence>
<dbReference type="EMBL" id="AHES01000053">
    <property type="protein sequence ID" value="EOO70468.1"/>
    <property type="molecule type" value="Genomic_DNA"/>
</dbReference>
<dbReference type="AlphaFoldDB" id="R8HC74"/>
<evidence type="ECO:0000313" key="1">
    <source>
        <dbReference type="EMBL" id="EOO70468.1"/>
    </source>
</evidence>
<protein>
    <submittedName>
        <fullName evidence="1">Uncharacterized protein</fullName>
    </submittedName>
</protein>
<proteinExistence type="predicted"/>